<evidence type="ECO:0000313" key="7">
    <source>
        <dbReference type="EMBL" id="CCQ55023.1"/>
    </source>
</evidence>
<feature type="coiled-coil region" evidence="4">
    <location>
        <begin position="767"/>
        <end position="801"/>
    </location>
</feature>
<dbReference type="PRINTS" id="PR00320">
    <property type="entry name" value="GPROTEINBRPT"/>
</dbReference>
<organism evidence="7 8">
    <name type="scientific">Crocosphaera watsonii WH 0005</name>
    <dbReference type="NCBI Taxonomy" id="423472"/>
    <lineage>
        <taxon>Bacteria</taxon>
        <taxon>Bacillati</taxon>
        <taxon>Cyanobacteriota</taxon>
        <taxon>Cyanophyceae</taxon>
        <taxon>Oscillatoriophycideae</taxon>
        <taxon>Chroococcales</taxon>
        <taxon>Aphanothecaceae</taxon>
        <taxon>Crocosphaera</taxon>
    </lineage>
</organism>
<dbReference type="Gene3D" id="2.130.10.10">
    <property type="entry name" value="YVTN repeat-like/Quinoprotein amine dehydrogenase"/>
    <property type="match status" value="3"/>
</dbReference>
<reference evidence="7 8" key="2">
    <citation type="submission" date="2013-09" db="EMBL/GenBank/DDBJ databases">
        <title>Whole genome comparison of six Crocosphaera watsonii strains with differing phenotypes.</title>
        <authorList>
            <person name="Bench S.R."/>
            <person name="Heller P."/>
            <person name="Frank I."/>
            <person name="Arciniega M."/>
            <person name="Shilova I.N."/>
            <person name="Zehr J.P."/>
        </authorList>
    </citation>
    <scope>NUCLEOTIDE SEQUENCE [LARGE SCALE GENOMIC DNA]</scope>
    <source>
        <strain evidence="7 8">WH 0005</strain>
    </source>
</reference>
<dbReference type="SUPFAM" id="SSF50998">
    <property type="entry name" value="Quinoprotein alcohol dehydrogenase-like"/>
    <property type="match status" value="1"/>
</dbReference>
<dbReference type="SMART" id="SM00320">
    <property type="entry name" value="WD40"/>
    <property type="match status" value="14"/>
</dbReference>
<proteinExistence type="predicted"/>
<name>T2IPQ8_CROWT</name>
<gene>
    <name evidence="7" type="ORF">CWATWH0005_4309</name>
</gene>
<protein>
    <submittedName>
        <fullName evidence="7">Uncharacterized protein</fullName>
    </submittedName>
</protein>
<comment type="caution">
    <text evidence="7">The sequence shown here is derived from an EMBL/GenBank/DDBJ whole genome shotgun (WGS) entry which is preliminary data.</text>
</comment>
<evidence type="ECO:0000259" key="6">
    <source>
        <dbReference type="Pfam" id="PF20703"/>
    </source>
</evidence>
<keyword evidence="4" id="KW-0175">Coiled coil</keyword>
<feature type="repeat" description="WD" evidence="3">
    <location>
        <begin position="1332"/>
        <end position="1373"/>
    </location>
</feature>
<dbReference type="Pfam" id="PF20703">
    <property type="entry name" value="nSTAND1"/>
    <property type="match status" value="1"/>
</dbReference>
<evidence type="ECO:0000256" key="4">
    <source>
        <dbReference type="SAM" id="Coils"/>
    </source>
</evidence>
<dbReference type="InterPro" id="IPR036322">
    <property type="entry name" value="WD40_repeat_dom_sf"/>
</dbReference>
<evidence type="ECO:0000256" key="1">
    <source>
        <dbReference type="ARBA" id="ARBA00022574"/>
    </source>
</evidence>
<feature type="repeat" description="WD" evidence="3">
    <location>
        <begin position="1119"/>
        <end position="1160"/>
    </location>
</feature>
<dbReference type="InterPro" id="IPR011047">
    <property type="entry name" value="Quinoprotein_ADH-like_sf"/>
</dbReference>
<dbReference type="CDD" id="cd00267">
    <property type="entry name" value="ABC_ATPase"/>
    <property type="match status" value="1"/>
</dbReference>
<dbReference type="CDD" id="cd00200">
    <property type="entry name" value="WD40"/>
    <property type="match status" value="1"/>
</dbReference>
<sequence>MKKLIILSIDGNFNQGFSVSLEVREEGGSPLLDLKNEKIQLPPLPKMPDVYQKWSKSYRSLDRYRIKPKKAQITNVRFSELKQECLDNANLFQGELKIWLEADEFRPIKEECIRQLPSCDEVRMIIRSKDIHIRKLPWHLWDVLQKTNHPNLELSFSSQGKIIPRHHREKVRILVILGNSEGINIEEDQTLLQQYCSEAEIVFLVEPLRKTFNEHLWDRQGWDMLFFSGHSRTEGTKGRIFINETDSLTLEELRYGLKKAINKGLQIAFFNSCDGLGMAIELEKLHIPQLVVMREPVPDQVAQQFLKYFLAEFTKGTSFHQAVRISREKLQGLESKYPCASWLPVICQDMLATPPTWRSLGAIAHCPYQGLSAFQEKDADYFFGRENILKELIKAVEEKPMVAIVGPSGSGKSSLVFAGLIPFLKEDTKKNWQFLVFRPGNNPFSALATALSPLLKVNDSTLSPEKRLNDLEVEQLLQHNPQELTNRIDGNIEPSTQWVLVVDQFEELYSLCMDANIRQKFLDTLLYAVANAPNFTLILTLRADFYHDVLSYRPFADGLREANFNLSFMDLEELEEAIEKPAALFNIKLETGLKQRILADNPPLPLLEFALTQLWKKQINETLTHEAYDQMGGVSKALANHADSIYSEFNSEERKLVQQIFIQLVQPTTDKIAIRRIAKRKELGETKWAIVTRLADERLVMTNINRKTQEETVEIIHEALINHWGKLKQWMSLSGEFRRWQEKLRLHLQQWEENQRDNDVLLRGRLLTEAEDWLEQKEADLSQYEKDYIEASLKLQQAQQKDKEKKKKLIIGSLTSGLLSVSFLAVFALFQWKNAAYQQHKADIRLLASKKNHALELLSRGKQFEARKVIDEAIQSLSSSSLKERERKPYIISLALLRSNIREYENPLNAHQVSVNSISYLQDGQIFASGSNDLTIKIWQSNGVLLQTLKDGHEKEIFLVKSSSDGKKLLSVSEDRVNIWTWDDNENKFASKPSLTLTDTEKFSEAILHPDDQRIISSHQNGKIKFWDTQGKVLKTEQAHNSRIWSLVLDPNGQNFATSSADKTVKIWNKEGELVEQFDNYDDEVLFIAFSPRGDYLAAAMKNNTIQLRNLQNNSTQILEGHTNEVLCVEFSPDGRILASGSNDNTIKLWETQQGILLDSLEGDSKIAEVRFNPDGDSLISADGEGKIRFWKTETLFKNFRGNSISFSSDNQLIAVVNTDGTVTIKDPNGTIYNSFQTGQGEINAIRLSPDKQHIITLAKNNAIKKWNLKGEKQNSWKVSEKTLSSRECSMECPMEFPRLIELTPDGKYIVTIESDNWIKVWDQQGKIHKQWQGDDKKITAMSISVDGQYIATVNSDKTVNLWRLEDGKLQGTLEGHEEDITDIKFSPDSKYIATGSIDNTVKLWLTDGTLIDTEKHQSKVYSLNFSNDSRFLLTGGSGKDLKLWKIQDDLSLFFTMNGMKGYLKDIQFSSDSKFLVLINNHEQVNLLDLEFTETYNQQLTINND</sequence>
<dbReference type="PROSITE" id="PS50294">
    <property type="entry name" value="WD_REPEATS_REGION"/>
    <property type="match status" value="6"/>
</dbReference>
<feature type="repeat" description="WD" evidence="3">
    <location>
        <begin position="908"/>
        <end position="940"/>
    </location>
</feature>
<dbReference type="Pfam" id="PF12770">
    <property type="entry name" value="CHAT"/>
    <property type="match status" value="1"/>
</dbReference>
<evidence type="ECO:0000259" key="5">
    <source>
        <dbReference type="Pfam" id="PF12770"/>
    </source>
</evidence>
<keyword evidence="1 3" id="KW-0853">WD repeat</keyword>
<dbReference type="InterPro" id="IPR027417">
    <property type="entry name" value="P-loop_NTPase"/>
</dbReference>
<dbReference type="Proteomes" id="UP000017981">
    <property type="component" value="Unassembled WGS sequence"/>
</dbReference>
<dbReference type="SUPFAM" id="SSF50952">
    <property type="entry name" value="Soluble quinoprotein glucose dehydrogenase"/>
    <property type="match status" value="1"/>
</dbReference>
<feature type="repeat" description="WD" evidence="3">
    <location>
        <begin position="1167"/>
        <end position="1195"/>
    </location>
</feature>
<dbReference type="InterPro" id="IPR019775">
    <property type="entry name" value="WD40_repeat_CS"/>
</dbReference>
<dbReference type="PROSITE" id="PS00678">
    <property type="entry name" value="WD_REPEATS_1"/>
    <property type="match status" value="1"/>
</dbReference>
<feature type="repeat" description="WD" evidence="3">
    <location>
        <begin position="1374"/>
        <end position="1405"/>
    </location>
</feature>
<dbReference type="InterPro" id="IPR024983">
    <property type="entry name" value="CHAT_dom"/>
</dbReference>
<dbReference type="InterPro" id="IPR011041">
    <property type="entry name" value="Quinoprot_gluc/sorb_DH_b-prop"/>
</dbReference>
<dbReference type="RefSeq" id="WP_021832625.1">
    <property type="nucleotide sequence ID" value="NZ_CAQL01000277.1"/>
</dbReference>
<dbReference type="InterPro" id="IPR015943">
    <property type="entry name" value="WD40/YVTN_repeat-like_dom_sf"/>
</dbReference>
<dbReference type="PANTHER" id="PTHR22847:SF637">
    <property type="entry name" value="WD REPEAT DOMAIN 5B"/>
    <property type="match status" value="1"/>
</dbReference>
<dbReference type="InterPro" id="IPR001680">
    <property type="entry name" value="WD40_rpt"/>
</dbReference>
<dbReference type="SUPFAM" id="SSF52540">
    <property type="entry name" value="P-loop containing nucleoside triphosphate hydrolases"/>
    <property type="match status" value="1"/>
</dbReference>
<accession>T2IPQ8</accession>
<feature type="repeat" description="WD" evidence="3">
    <location>
        <begin position="1301"/>
        <end position="1323"/>
    </location>
</feature>
<dbReference type="InterPro" id="IPR020472">
    <property type="entry name" value="WD40_PAC1"/>
</dbReference>
<dbReference type="PROSITE" id="PS50082">
    <property type="entry name" value="WD_REPEATS_2"/>
    <property type="match status" value="8"/>
</dbReference>
<evidence type="ECO:0000256" key="3">
    <source>
        <dbReference type="PROSITE-ProRule" id="PRU00221"/>
    </source>
</evidence>
<keyword evidence="2" id="KW-0677">Repeat</keyword>
<feature type="domain" description="CHAT" evidence="5">
    <location>
        <begin position="209"/>
        <end position="342"/>
    </location>
</feature>
<feature type="domain" description="Novel STAND NTPase 1" evidence="6">
    <location>
        <begin position="367"/>
        <end position="758"/>
    </location>
</feature>
<dbReference type="InterPro" id="IPR049052">
    <property type="entry name" value="nSTAND1"/>
</dbReference>
<evidence type="ECO:0000313" key="8">
    <source>
        <dbReference type="Proteomes" id="UP000017981"/>
    </source>
</evidence>
<dbReference type="SUPFAM" id="SSF50978">
    <property type="entry name" value="WD40 repeat-like"/>
    <property type="match status" value="1"/>
</dbReference>
<dbReference type="EMBL" id="CAQL01000277">
    <property type="protein sequence ID" value="CCQ55023.1"/>
    <property type="molecule type" value="Genomic_DNA"/>
</dbReference>
<dbReference type="PANTHER" id="PTHR22847">
    <property type="entry name" value="WD40 REPEAT PROTEIN"/>
    <property type="match status" value="1"/>
</dbReference>
<feature type="repeat" description="WD" evidence="3">
    <location>
        <begin position="1414"/>
        <end position="1448"/>
    </location>
</feature>
<dbReference type="Gene3D" id="3.40.50.300">
    <property type="entry name" value="P-loop containing nucleotide triphosphate hydrolases"/>
    <property type="match status" value="1"/>
</dbReference>
<dbReference type="Pfam" id="PF00400">
    <property type="entry name" value="WD40"/>
    <property type="match status" value="7"/>
</dbReference>
<reference evidence="7 8" key="1">
    <citation type="submission" date="2013-01" db="EMBL/GenBank/DDBJ databases">
        <authorList>
            <person name="Bench S."/>
        </authorList>
    </citation>
    <scope>NUCLEOTIDE SEQUENCE [LARGE SCALE GENOMIC DNA]</scope>
    <source>
        <strain evidence="7 8">WH 0005</strain>
    </source>
</reference>
<evidence type="ECO:0000256" key="2">
    <source>
        <dbReference type="ARBA" id="ARBA00022737"/>
    </source>
</evidence>
<dbReference type="SUPFAM" id="SSF82171">
    <property type="entry name" value="DPP6 N-terminal domain-like"/>
    <property type="match status" value="1"/>
</dbReference>
<feature type="repeat" description="WD" evidence="3">
    <location>
        <begin position="1037"/>
        <end position="1069"/>
    </location>
</feature>